<dbReference type="Proteomes" id="UP001597512">
    <property type="component" value="Unassembled WGS sequence"/>
</dbReference>
<evidence type="ECO:0000256" key="2">
    <source>
        <dbReference type="SAM" id="Phobius"/>
    </source>
</evidence>
<reference evidence="5" key="1">
    <citation type="journal article" date="2019" name="Int. J. Syst. Evol. Microbiol.">
        <title>The Global Catalogue of Microorganisms (GCM) 10K type strain sequencing project: providing services to taxonomists for standard genome sequencing and annotation.</title>
        <authorList>
            <consortium name="The Broad Institute Genomics Platform"/>
            <consortium name="The Broad Institute Genome Sequencing Center for Infectious Disease"/>
            <person name="Wu L."/>
            <person name="Ma J."/>
        </authorList>
    </citation>
    <scope>NUCLEOTIDE SEQUENCE [LARGE SCALE GENOMIC DNA]</scope>
    <source>
        <strain evidence="5">KCTC 52490</strain>
    </source>
</reference>
<feature type="region of interest" description="Disordered" evidence="1">
    <location>
        <begin position="309"/>
        <end position="334"/>
    </location>
</feature>
<feature type="transmembrane region" description="Helical" evidence="2">
    <location>
        <begin position="7"/>
        <end position="27"/>
    </location>
</feature>
<protein>
    <submittedName>
        <fullName evidence="4">MlaD family protein</fullName>
    </submittedName>
</protein>
<evidence type="ECO:0000256" key="1">
    <source>
        <dbReference type="SAM" id="MobiDB-lite"/>
    </source>
</evidence>
<dbReference type="EMBL" id="JBHUOM010000001">
    <property type="protein sequence ID" value="MFD2932554.1"/>
    <property type="molecule type" value="Genomic_DNA"/>
</dbReference>
<keyword evidence="2" id="KW-1133">Transmembrane helix</keyword>
<dbReference type="Pfam" id="PF02470">
    <property type="entry name" value="MlaD"/>
    <property type="match status" value="1"/>
</dbReference>
<feature type="compositionally biased region" description="Low complexity" evidence="1">
    <location>
        <begin position="310"/>
        <end position="328"/>
    </location>
</feature>
<proteinExistence type="predicted"/>
<feature type="domain" description="Mce/MlaD" evidence="3">
    <location>
        <begin position="36"/>
        <end position="111"/>
    </location>
</feature>
<gene>
    <name evidence="4" type="ORF">ACFS25_02105</name>
</gene>
<sequence length="334" mass="35896">MKVSQEVKVGLLAVVSLMMLYFGFTFLKGSDFFSSTRKYKVVYDNIDGLVASNPITINGLTVGQVKSIEILQNQRNKLLVVLEIKNGIIVTKGSRAVLADDGLLGGKLIRLGISYGTPQLEDGGMLVAAKESGLSALIREKTLPVLNNVDSLTYQLNRVVAQFDQTGVVLNQTLHSANAAVGALGLTVSENRAGLQATLANVNKLSSSLIETEKQLKPILAKADNFADSLQGLQLKQTLSSVNKTVGNLQHILADINSGRGSLGKLTTDEALYTNVNKTTASLEKLLTDFRENPKRYVHFSLFGRKEKPVVTPDASTTSTTSSIVPTTADSTKK</sequence>
<keyword evidence="2" id="KW-0812">Transmembrane</keyword>
<keyword evidence="5" id="KW-1185">Reference proteome</keyword>
<dbReference type="InterPro" id="IPR003399">
    <property type="entry name" value="Mce/MlaD"/>
</dbReference>
<name>A0ABW6AEX3_9BACT</name>
<dbReference type="PANTHER" id="PTHR33371:SF4">
    <property type="entry name" value="INTERMEMBRANE PHOSPHOLIPID TRANSPORT SYSTEM BINDING PROTEIN MLAD"/>
    <property type="match status" value="1"/>
</dbReference>
<evidence type="ECO:0000313" key="4">
    <source>
        <dbReference type="EMBL" id="MFD2932554.1"/>
    </source>
</evidence>
<dbReference type="InterPro" id="IPR052336">
    <property type="entry name" value="MlaD_Phospholipid_Transporter"/>
</dbReference>
<dbReference type="PANTHER" id="PTHR33371">
    <property type="entry name" value="INTERMEMBRANE PHOSPHOLIPID TRANSPORT SYSTEM BINDING PROTEIN MLAD-RELATED"/>
    <property type="match status" value="1"/>
</dbReference>
<accession>A0ABW6AEX3</accession>
<evidence type="ECO:0000259" key="3">
    <source>
        <dbReference type="Pfam" id="PF02470"/>
    </source>
</evidence>
<organism evidence="4 5">
    <name type="scientific">Spirosoma flavum</name>
    <dbReference type="NCBI Taxonomy" id="2048557"/>
    <lineage>
        <taxon>Bacteria</taxon>
        <taxon>Pseudomonadati</taxon>
        <taxon>Bacteroidota</taxon>
        <taxon>Cytophagia</taxon>
        <taxon>Cytophagales</taxon>
        <taxon>Cytophagaceae</taxon>
        <taxon>Spirosoma</taxon>
    </lineage>
</organism>
<keyword evidence="2" id="KW-0472">Membrane</keyword>
<comment type="caution">
    <text evidence="4">The sequence shown here is derived from an EMBL/GenBank/DDBJ whole genome shotgun (WGS) entry which is preliminary data.</text>
</comment>
<evidence type="ECO:0000313" key="5">
    <source>
        <dbReference type="Proteomes" id="UP001597512"/>
    </source>
</evidence>
<dbReference type="RefSeq" id="WP_381496749.1">
    <property type="nucleotide sequence ID" value="NZ_JBHUOM010000001.1"/>
</dbReference>